<dbReference type="GO" id="GO:0005506">
    <property type="term" value="F:iron ion binding"/>
    <property type="evidence" value="ECO:0007669"/>
    <property type="project" value="InterPro"/>
</dbReference>
<dbReference type="SUPFAM" id="SSF48264">
    <property type="entry name" value="Cytochrome P450"/>
    <property type="match status" value="1"/>
</dbReference>
<dbReference type="GO" id="GO:0004497">
    <property type="term" value="F:monooxygenase activity"/>
    <property type="evidence" value="ECO:0007669"/>
    <property type="project" value="InterPro"/>
</dbReference>
<organism evidence="1 2">
    <name type="scientific">Billgrantia endophytica</name>
    <dbReference type="NCBI Taxonomy" id="2033802"/>
    <lineage>
        <taxon>Bacteria</taxon>
        <taxon>Pseudomonadati</taxon>
        <taxon>Pseudomonadota</taxon>
        <taxon>Gammaproteobacteria</taxon>
        <taxon>Oceanospirillales</taxon>
        <taxon>Halomonadaceae</taxon>
        <taxon>Billgrantia</taxon>
    </lineage>
</organism>
<proteinExistence type="predicted"/>
<dbReference type="InterPro" id="IPR036396">
    <property type="entry name" value="Cyt_P450_sf"/>
</dbReference>
<dbReference type="Proteomes" id="UP000235803">
    <property type="component" value="Unassembled WGS sequence"/>
</dbReference>
<comment type="caution">
    <text evidence="1">The sequence shown here is derived from an EMBL/GenBank/DDBJ whole genome shotgun (WGS) entry which is preliminary data.</text>
</comment>
<dbReference type="AlphaFoldDB" id="A0A2N7TX18"/>
<name>A0A2N7TX18_9GAMM</name>
<reference evidence="1 2" key="1">
    <citation type="submission" date="2018-01" db="EMBL/GenBank/DDBJ databases">
        <title>Halomonas endophytica sp. nov., isolated from storage liquid in the stems of Populus euphratica.</title>
        <authorList>
            <person name="Chen C."/>
        </authorList>
    </citation>
    <scope>NUCLEOTIDE SEQUENCE [LARGE SCALE GENOMIC DNA]</scope>
    <source>
        <strain evidence="1 2">MC28</strain>
    </source>
</reference>
<dbReference type="RefSeq" id="WP_102655150.1">
    <property type="nucleotide sequence ID" value="NZ_PNRF01000042.1"/>
</dbReference>
<keyword evidence="2" id="KW-1185">Reference proteome</keyword>
<dbReference type="GO" id="GO:0016705">
    <property type="term" value="F:oxidoreductase activity, acting on paired donors, with incorporation or reduction of molecular oxygen"/>
    <property type="evidence" value="ECO:0007669"/>
    <property type="project" value="InterPro"/>
</dbReference>
<dbReference type="GO" id="GO:0020037">
    <property type="term" value="F:heme binding"/>
    <property type="evidence" value="ECO:0007669"/>
    <property type="project" value="InterPro"/>
</dbReference>
<evidence type="ECO:0008006" key="3">
    <source>
        <dbReference type="Google" id="ProtNLM"/>
    </source>
</evidence>
<evidence type="ECO:0000313" key="1">
    <source>
        <dbReference type="EMBL" id="PMR72729.1"/>
    </source>
</evidence>
<gene>
    <name evidence="1" type="ORF">C1H69_19980</name>
</gene>
<sequence>MRSSATSPIANFDSATGMLRPRTHEDWPLVPFSGGTGICPGRHLVLLLTSNMMARLIEGRNLELTSHRLLDSEPMPALLNNYALRFKMHS</sequence>
<protein>
    <recommendedName>
        <fullName evidence="3">Cytochrome P450</fullName>
    </recommendedName>
</protein>
<dbReference type="OrthoDB" id="9764248at2"/>
<accession>A0A2N7TX18</accession>
<dbReference type="EMBL" id="PNRF01000042">
    <property type="protein sequence ID" value="PMR72729.1"/>
    <property type="molecule type" value="Genomic_DNA"/>
</dbReference>
<evidence type="ECO:0000313" key="2">
    <source>
        <dbReference type="Proteomes" id="UP000235803"/>
    </source>
</evidence>